<protein>
    <recommendedName>
        <fullName evidence="10">Caspase-10</fullName>
    </recommendedName>
</protein>
<dbReference type="PROSITE" id="PS01122">
    <property type="entry name" value="CASPASE_CYS"/>
    <property type="match status" value="1"/>
</dbReference>
<dbReference type="CDD" id="cd00032">
    <property type="entry name" value="CASc"/>
    <property type="match status" value="1"/>
</dbReference>
<dbReference type="InterPro" id="IPR033139">
    <property type="entry name" value="Caspase_cys_AS"/>
</dbReference>
<dbReference type="InterPro" id="IPR001875">
    <property type="entry name" value="DED_dom"/>
</dbReference>
<evidence type="ECO:0000313" key="9">
    <source>
        <dbReference type="Proteomes" id="UP000826234"/>
    </source>
</evidence>
<feature type="domain" description="Caspase family p20" evidence="7">
    <location>
        <begin position="266"/>
        <end position="390"/>
    </location>
</feature>
<dbReference type="SMART" id="SM00115">
    <property type="entry name" value="CASc"/>
    <property type="match status" value="1"/>
</dbReference>
<evidence type="ECO:0000256" key="4">
    <source>
        <dbReference type="RuleBase" id="RU003971"/>
    </source>
</evidence>
<dbReference type="InterPro" id="IPR029030">
    <property type="entry name" value="Caspase-like_dom_sf"/>
</dbReference>
<dbReference type="InterPro" id="IPR011029">
    <property type="entry name" value="DEATH-like_dom_sf"/>
</dbReference>
<dbReference type="PROSITE" id="PS50168">
    <property type="entry name" value="DED"/>
    <property type="match status" value="2"/>
</dbReference>
<proteinExistence type="inferred from homology"/>
<dbReference type="SUPFAM" id="SSF52129">
    <property type="entry name" value="Caspase-like"/>
    <property type="match status" value="1"/>
</dbReference>
<dbReference type="PRINTS" id="PR00376">
    <property type="entry name" value="IL1BCENZYME"/>
</dbReference>
<dbReference type="InterPro" id="IPR002138">
    <property type="entry name" value="Pept_C14_p10"/>
</dbReference>
<feature type="domain" description="DED" evidence="5">
    <location>
        <begin position="106"/>
        <end position="181"/>
    </location>
</feature>
<gene>
    <name evidence="8" type="ORF">JD844_023168</name>
</gene>
<dbReference type="Proteomes" id="UP000826234">
    <property type="component" value="Unassembled WGS sequence"/>
</dbReference>
<comment type="similarity">
    <text evidence="1 4">Belongs to the peptidase C14A family.</text>
</comment>
<evidence type="ECO:0000256" key="3">
    <source>
        <dbReference type="ARBA" id="ARBA00022737"/>
    </source>
</evidence>
<evidence type="ECO:0000259" key="7">
    <source>
        <dbReference type="PROSITE" id="PS50208"/>
    </source>
</evidence>
<evidence type="ECO:0000259" key="5">
    <source>
        <dbReference type="PROSITE" id="PS50168"/>
    </source>
</evidence>
<dbReference type="EMBL" id="JAIPUX010003289">
    <property type="protein sequence ID" value="KAH0621640.1"/>
    <property type="molecule type" value="Genomic_DNA"/>
</dbReference>
<keyword evidence="3" id="KW-0677">Repeat</keyword>
<evidence type="ECO:0000256" key="2">
    <source>
        <dbReference type="ARBA" id="ARBA00022703"/>
    </source>
</evidence>
<accession>A0ABQ7SW29</accession>
<feature type="domain" description="Caspase family p10" evidence="6">
    <location>
        <begin position="421"/>
        <end position="510"/>
    </location>
</feature>
<dbReference type="CDD" id="cd08334">
    <property type="entry name" value="DED_Caspase_8_10_r2"/>
    <property type="match status" value="1"/>
</dbReference>
<reference evidence="8 9" key="1">
    <citation type="journal article" date="2022" name="Gigascience">
        <title>A chromosome-level genome assembly and annotation of the desert horned lizard, Phrynosoma platyrhinos, provides insight into chromosomal rearrangements among reptiles.</title>
        <authorList>
            <person name="Koochekian N."/>
            <person name="Ascanio A."/>
            <person name="Farleigh K."/>
            <person name="Card D.C."/>
            <person name="Schield D.R."/>
            <person name="Castoe T.A."/>
            <person name="Jezkova T."/>
        </authorList>
    </citation>
    <scope>NUCLEOTIDE SEQUENCE [LARGE SCALE GENOMIC DNA]</scope>
    <source>
        <strain evidence="8">NK-2021</strain>
    </source>
</reference>
<dbReference type="Pfam" id="PF00656">
    <property type="entry name" value="Peptidase_C14"/>
    <property type="match status" value="1"/>
</dbReference>
<evidence type="ECO:0000313" key="8">
    <source>
        <dbReference type="EMBL" id="KAH0621640.1"/>
    </source>
</evidence>
<dbReference type="PROSITE" id="PS50208">
    <property type="entry name" value="CASPASE_P20"/>
    <property type="match status" value="1"/>
</dbReference>
<dbReference type="InterPro" id="IPR001309">
    <property type="entry name" value="Pept_C14_p20"/>
</dbReference>
<dbReference type="PROSITE" id="PS50207">
    <property type="entry name" value="CASPASE_P10"/>
    <property type="match status" value="1"/>
</dbReference>
<organism evidence="8 9">
    <name type="scientific">Phrynosoma platyrhinos</name>
    <name type="common">Desert horned lizard</name>
    <dbReference type="NCBI Taxonomy" id="52577"/>
    <lineage>
        <taxon>Eukaryota</taxon>
        <taxon>Metazoa</taxon>
        <taxon>Chordata</taxon>
        <taxon>Craniata</taxon>
        <taxon>Vertebrata</taxon>
        <taxon>Euteleostomi</taxon>
        <taxon>Lepidosauria</taxon>
        <taxon>Squamata</taxon>
        <taxon>Bifurcata</taxon>
        <taxon>Unidentata</taxon>
        <taxon>Episquamata</taxon>
        <taxon>Toxicofera</taxon>
        <taxon>Iguania</taxon>
        <taxon>Phrynosomatidae</taxon>
        <taxon>Phrynosomatinae</taxon>
        <taxon>Phrynosoma</taxon>
    </lineage>
</organism>
<evidence type="ECO:0008006" key="10">
    <source>
        <dbReference type="Google" id="ProtNLM"/>
    </source>
</evidence>
<dbReference type="PANTHER" id="PTHR48169">
    <property type="entry name" value="DED DOMAIN-CONTAINING PROTEIN"/>
    <property type="match status" value="1"/>
</dbReference>
<sequence>MEEDSMKFRQQLLAIDDNLGKEDVDALKFLCSDFISLKKLETVEAAHDIFQLLIKKNLLNKENTFLIAELLYRIKCIFLLQKIGYTKEEVQDNLPLKGMLTLLNFSYRQMLYEISEELTEEDVKTAMFLLREQIPKKQSTTSALELLTSLEKQDLLAETKTDKLEIICEKISPDLLKKVERYKQRTADSYTEELGSLRWHSESLHSLPANQESVWSEHFGFVSSLSDMNPLHRNALMLKELCWFLLSGMVELCFPTSDCYKMDGLHRGYCLIFNNINFEGGLNQRKGSQKDAMELESVFTWLGLEVKQYDDKTSVEMENILKDWQSCESWKDRDCLVCCILSHGESGKIYGTDAHLIPIRTIMSYFTAKRCPQLAKKPKLFFIQACQGEKTQQPVYLETDTNNHVNLGADAQSSGFSSFQLLQSIPEEADFLLGMATVDGYLSFRHIHQGTWYIQALCNKLRALVPSGEDILSILTEVNADVSKRADTQGQKKQMPQPAYTLRKKLIFPMPK</sequence>
<dbReference type="SMART" id="SM00031">
    <property type="entry name" value="DED"/>
    <property type="match status" value="2"/>
</dbReference>
<dbReference type="Gene3D" id="1.10.533.10">
    <property type="entry name" value="Death Domain, Fas"/>
    <property type="match status" value="2"/>
</dbReference>
<dbReference type="InterPro" id="IPR015917">
    <property type="entry name" value="Pept_C14A"/>
</dbReference>
<dbReference type="InterPro" id="IPR011600">
    <property type="entry name" value="Pept_C14_caspase"/>
</dbReference>
<evidence type="ECO:0000259" key="6">
    <source>
        <dbReference type="PROSITE" id="PS50207"/>
    </source>
</evidence>
<comment type="caution">
    <text evidence="8">The sequence shown here is derived from an EMBL/GenBank/DDBJ whole genome shotgun (WGS) entry which is preliminary data.</text>
</comment>
<keyword evidence="2" id="KW-0053">Apoptosis</keyword>
<dbReference type="SUPFAM" id="SSF47986">
    <property type="entry name" value="DEATH domain"/>
    <property type="match status" value="2"/>
</dbReference>
<dbReference type="Gene3D" id="3.40.50.1460">
    <property type="match status" value="1"/>
</dbReference>
<keyword evidence="9" id="KW-1185">Reference proteome</keyword>
<evidence type="ECO:0000256" key="1">
    <source>
        <dbReference type="ARBA" id="ARBA00010134"/>
    </source>
</evidence>
<feature type="domain" description="DED" evidence="5">
    <location>
        <begin position="7"/>
        <end position="85"/>
    </location>
</feature>
<dbReference type="Pfam" id="PF01335">
    <property type="entry name" value="DED"/>
    <property type="match status" value="2"/>
</dbReference>
<name>A0ABQ7SW29_PHRPL</name>
<dbReference type="PANTHER" id="PTHR48169:SF7">
    <property type="entry name" value="CASPASE 10"/>
    <property type="match status" value="1"/>
</dbReference>